<comment type="caution">
    <text evidence="4">The sequence shown here is derived from an EMBL/GenBank/DDBJ whole genome shotgun (WGS) entry which is preliminary data.</text>
</comment>
<dbReference type="PANTHER" id="PTHR43818">
    <property type="entry name" value="BCDNA.GH03377"/>
    <property type="match status" value="1"/>
</dbReference>
<evidence type="ECO:0000259" key="2">
    <source>
        <dbReference type="Pfam" id="PF01408"/>
    </source>
</evidence>
<dbReference type="InterPro" id="IPR000683">
    <property type="entry name" value="Gfo/Idh/MocA-like_OxRdtase_N"/>
</dbReference>
<dbReference type="InterPro" id="IPR043906">
    <property type="entry name" value="Gfo/Idh/MocA_OxRdtase_bact_C"/>
</dbReference>
<evidence type="ECO:0000313" key="4">
    <source>
        <dbReference type="EMBL" id="TWT62688.1"/>
    </source>
</evidence>
<keyword evidence="5" id="KW-1185">Reference proteome</keyword>
<evidence type="ECO:0000259" key="3">
    <source>
        <dbReference type="Pfam" id="PF19051"/>
    </source>
</evidence>
<dbReference type="EMBL" id="SJPG01000001">
    <property type="protein sequence ID" value="TWT62688.1"/>
    <property type="molecule type" value="Genomic_DNA"/>
</dbReference>
<protein>
    <submittedName>
        <fullName evidence="4">Inositol 2-dehydrogenase</fullName>
        <ecNumber evidence="4">1.1.1.18</ecNumber>
    </submittedName>
</protein>
<feature type="domain" description="Gfo/Idh/MocA-like oxidoreductase N-terminal" evidence="2">
    <location>
        <begin position="56"/>
        <end position="167"/>
    </location>
</feature>
<reference evidence="4 5" key="1">
    <citation type="submission" date="2019-02" db="EMBL/GenBank/DDBJ databases">
        <title>Deep-cultivation of Planctomycetes and their phenomic and genomic characterization uncovers novel biology.</title>
        <authorList>
            <person name="Wiegand S."/>
            <person name="Jogler M."/>
            <person name="Boedeker C."/>
            <person name="Pinto D."/>
            <person name="Vollmers J."/>
            <person name="Rivas-Marin E."/>
            <person name="Kohn T."/>
            <person name="Peeters S.H."/>
            <person name="Heuer A."/>
            <person name="Rast P."/>
            <person name="Oberbeckmann S."/>
            <person name="Bunk B."/>
            <person name="Jeske O."/>
            <person name="Meyerdierks A."/>
            <person name="Storesund J.E."/>
            <person name="Kallscheuer N."/>
            <person name="Luecker S."/>
            <person name="Lage O.M."/>
            <person name="Pohl T."/>
            <person name="Merkel B.J."/>
            <person name="Hornburger P."/>
            <person name="Mueller R.-W."/>
            <person name="Bruemmer F."/>
            <person name="Labrenz M."/>
            <person name="Spormann A.M."/>
            <person name="Op Den Camp H."/>
            <person name="Overmann J."/>
            <person name="Amann R."/>
            <person name="Jetten M.S.M."/>
            <person name="Mascher T."/>
            <person name="Medema M.H."/>
            <person name="Devos D.P."/>
            <person name="Kaster A.-K."/>
            <person name="Ovreas L."/>
            <person name="Rohde M."/>
            <person name="Galperin M.Y."/>
            <person name="Jogler C."/>
        </authorList>
    </citation>
    <scope>NUCLEOTIDE SEQUENCE [LARGE SCALE GENOMIC DNA]</scope>
    <source>
        <strain evidence="4 5">Pan54</strain>
    </source>
</reference>
<name>A0A5C5XJ07_9PLAN</name>
<dbReference type="EC" id="1.1.1.18" evidence="4"/>
<dbReference type="SUPFAM" id="SSF55347">
    <property type="entry name" value="Glyceraldehyde-3-phosphate dehydrogenase-like, C-terminal domain"/>
    <property type="match status" value="1"/>
</dbReference>
<evidence type="ECO:0000313" key="5">
    <source>
        <dbReference type="Proteomes" id="UP000316095"/>
    </source>
</evidence>
<dbReference type="InterPro" id="IPR006311">
    <property type="entry name" value="TAT_signal"/>
</dbReference>
<dbReference type="GO" id="GO:0050112">
    <property type="term" value="F:inositol 2-dehydrogenase (NAD+) activity"/>
    <property type="evidence" value="ECO:0007669"/>
    <property type="project" value="UniProtKB-EC"/>
</dbReference>
<proteinExistence type="predicted"/>
<organism evidence="4 5">
    <name type="scientific">Rubinisphaera italica</name>
    <dbReference type="NCBI Taxonomy" id="2527969"/>
    <lineage>
        <taxon>Bacteria</taxon>
        <taxon>Pseudomonadati</taxon>
        <taxon>Planctomycetota</taxon>
        <taxon>Planctomycetia</taxon>
        <taxon>Planctomycetales</taxon>
        <taxon>Planctomycetaceae</taxon>
        <taxon>Rubinisphaera</taxon>
    </lineage>
</organism>
<keyword evidence="4" id="KW-0560">Oxidoreductase</keyword>
<dbReference type="AlphaFoldDB" id="A0A5C5XJ07"/>
<dbReference type="SUPFAM" id="SSF51735">
    <property type="entry name" value="NAD(P)-binding Rossmann-fold domains"/>
    <property type="match status" value="1"/>
</dbReference>
<feature type="signal peptide" evidence="1">
    <location>
        <begin position="1"/>
        <end position="28"/>
    </location>
</feature>
<dbReference type="Gene3D" id="3.40.50.720">
    <property type="entry name" value="NAD(P)-binding Rossmann-like Domain"/>
    <property type="match status" value="1"/>
</dbReference>
<dbReference type="RefSeq" id="WP_146504519.1">
    <property type="nucleotide sequence ID" value="NZ_SJPG01000001.1"/>
</dbReference>
<dbReference type="Gene3D" id="3.30.360.10">
    <property type="entry name" value="Dihydrodipicolinate Reductase, domain 2"/>
    <property type="match status" value="1"/>
</dbReference>
<dbReference type="InterPro" id="IPR050463">
    <property type="entry name" value="Gfo/Idh/MocA_oxidrdct_glycsds"/>
</dbReference>
<gene>
    <name evidence="4" type="primary">iolG_10</name>
    <name evidence="4" type="ORF">Pan54_34330</name>
</gene>
<evidence type="ECO:0000256" key="1">
    <source>
        <dbReference type="SAM" id="SignalP"/>
    </source>
</evidence>
<dbReference type="Pfam" id="PF19051">
    <property type="entry name" value="GFO_IDH_MocA_C2"/>
    <property type="match status" value="1"/>
</dbReference>
<accession>A0A5C5XJ07</accession>
<feature type="domain" description="Gfo/Idh/MocA-like oxidoreductase bacterial type C-terminal" evidence="3">
    <location>
        <begin position="209"/>
        <end position="425"/>
    </location>
</feature>
<keyword evidence="1" id="KW-0732">Signal</keyword>
<dbReference type="Proteomes" id="UP000316095">
    <property type="component" value="Unassembled WGS sequence"/>
</dbReference>
<dbReference type="OrthoDB" id="9788246at2"/>
<dbReference type="InterPro" id="IPR036291">
    <property type="entry name" value="NAD(P)-bd_dom_sf"/>
</dbReference>
<dbReference type="GO" id="GO:0000166">
    <property type="term" value="F:nucleotide binding"/>
    <property type="evidence" value="ECO:0007669"/>
    <property type="project" value="InterPro"/>
</dbReference>
<dbReference type="Pfam" id="PF01408">
    <property type="entry name" value="GFO_IDH_MocA"/>
    <property type="match status" value="1"/>
</dbReference>
<sequence precursor="true">MSNLLRRQFLQTTSAGMLGLMSAPTLFADNKSPNEKVIVGVMGTSRNANGRDGRGTHLAKSFASLPNCEIKTVCDVNSQNAGFAQEGVATKQNRKPEAIADYRRMLDDSEIDAIVIATPDHWHAPAGIAACQAGKHVYVEKPCSHNPHEGEMFIEAARKYDRRVQMGTQRRSRPGLQEAVAKLHEGVIGKVLYASCCYYNARGGIGYGKQTPVPDYLNWDLWQGPAPHVAYRDNIAPYNWHWFWDWGTAEMGNNGVHYLDVLRWGLGVDHPQEVSSTGGKFRNEDDQETPDTSISTYHFGDCFITMEQRSWIKTTKFDPGTPMRFFGEGGSLEIVSDSGYRAYDPNGKELASGSGPGGETNHLQNFVEAIRGEAELNCEIEEAHKSTQLCHLANISYRVGRRIALDEQTHQIKNDPAAMKLWSREYEKEFEPQV</sequence>
<dbReference type="PROSITE" id="PS51318">
    <property type="entry name" value="TAT"/>
    <property type="match status" value="1"/>
</dbReference>
<feature type="chain" id="PRO_5022982007" evidence="1">
    <location>
        <begin position="29"/>
        <end position="434"/>
    </location>
</feature>
<dbReference type="PANTHER" id="PTHR43818:SF5">
    <property type="entry name" value="OXIDOREDUCTASE FAMILY PROTEIN"/>
    <property type="match status" value="1"/>
</dbReference>